<evidence type="ECO:0000313" key="2">
    <source>
        <dbReference type="EMBL" id="SIR02782.1"/>
    </source>
</evidence>
<feature type="domain" description="DUF2007" evidence="1">
    <location>
        <begin position="8"/>
        <end position="71"/>
    </location>
</feature>
<dbReference type="InterPro" id="IPR018551">
    <property type="entry name" value="DUF2007"/>
</dbReference>
<proteinExistence type="predicted"/>
<keyword evidence="3" id="KW-1185">Reference proteome</keyword>
<name>A0A1N6XKC6_9FLAO</name>
<dbReference type="RefSeq" id="WP_076549212.1">
    <property type="nucleotide sequence ID" value="NZ_FTMA01000005.1"/>
</dbReference>
<dbReference type="EMBL" id="FTMA01000005">
    <property type="protein sequence ID" value="SIR02782.1"/>
    <property type="molecule type" value="Genomic_DNA"/>
</dbReference>
<dbReference type="OrthoDB" id="1149279at2"/>
<dbReference type="Pfam" id="PF09413">
    <property type="entry name" value="DUF2007"/>
    <property type="match status" value="1"/>
</dbReference>
<dbReference type="Proteomes" id="UP000186953">
    <property type="component" value="Unassembled WGS sequence"/>
</dbReference>
<dbReference type="AlphaFoldDB" id="A0A1N6XKC6"/>
<evidence type="ECO:0000313" key="3">
    <source>
        <dbReference type="Proteomes" id="UP000186953"/>
    </source>
</evidence>
<protein>
    <submittedName>
        <fullName evidence="2">Putative signal transducing protein</fullName>
    </submittedName>
</protein>
<accession>A0A1N6XKC6</accession>
<sequence>MDSNFIKVFAGNSFEAQRITLALKESKINPIVKDESESARLAGFGALVPKLVEIYVNKDEEENALAIITKLNS</sequence>
<reference evidence="3" key="1">
    <citation type="submission" date="2017-01" db="EMBL/GenBank/DDBJ databases">
        <authorList>
            <person name="Varghese N."/>
            <person name="Submissions S."/>
        </authorList>
    </citation>
    <scope>NUCLEOTIDE SEQUENCE [LARGE SCALE GENOMIC DNA]</scope>
    <source>
        <strain evidence="3">DSM 15366</strain>
    </source>
</reference>
<dbReference type="STRING" id="228959.SAMN05421797_105158"/>
<evidence type="ECO:0000259" key="1">
    <source>
        <dbReference type="Pfam" id="PF09413"/>
    </source>
</evidence>
<organism evidence="2 3">
    <name type="scientific">Maribacter ulvicola</name>
    <dbReference type="NCBI Taxonomy" id="228959"/>
    <lineage>
        <taxon>Bacteria</taxon>
        <taxon>Pseudomonadati</taxon>
        <taxon>Bacteroidota</taxon>
        <taxon>Flavobacteriia</taxon>
        <taxon>Flavobacteriales</taxon>
        <taxon>Flavobacteriaceae</taxon>
        <taxon>Maribacter</taxon>
    </lineage>
</organism>
<gene>
    <name evidence="2" type="ORF">SAMN05421797_105158</name>
</gene>